<comment type="caution">
    <text evidence="1">The sequence shown here is derived from an EMBL/GenBank/DDBJ whole genome shotgun (WGS) entry which is preliminary data.</text>
</comment>
<gene>
    <name evidence="1" type="ORF">PFISCL1PPCAC_14772</name>
</gene>
<evidence type="ECO:0000313" key="1">
    <source>
        <dbReference type="EMBL" id="GMT23475.1"/>
    </source>
</evidence>
<organism evidence="1 2">
    <name type="scientific">Pristionchus fissidentatus</name>
    <dbReference type="NCBI Taxonomy" id="1538716"/>
    <lineage>
        <taxon>Eukaryota</taxon>
        <taxon>Metazoa</taxon>
        <taxon>Ecdysozoa</taxon>
        <taxon>Nematoda</taxon>
        <taxon>Chromadorea</taxon>
        <taxon>Rhabditida</taxon>
        <taxon>Rhabditina</taxon>
        <taxon>Diplogasteromorpha</taxon>
        <taxon>Diplogasteroidea</taxon>
        <taxon>Neodiplogasteridae</taxon>
        <taxon>Pristionchus</taxon>
    </lineage>
</organism>
<dbReference type="AlphaFoldDB" id="A0AAV5VZI1"/>
<name>A0AAV5VZI1_9BILA</name>
<evidence type="ECO:0008006" key="3">
    <source>
        <dbReference type="Google" id="ProtNLM"/>
    </source>
</evidence>
<sequence>NPPPPPLIFPKAQHLIDNSVDNPKIDQSIKQIDQYIRSVSLGLIEHISNELRCMKCFDIFTYDNPPFITSCGHFYHNGCAEAEIDSSTMKNKCCKSSAVKPVNQGLTELGDLLTEHVALKEIYRILEQEDGYRCGPCGKLHPRWNAVRCVFCSPGLNRLYICVWCANKETGHSDHTFR</sequence>
<dbReference type="EMBL" id="BTSY01000004">
    <property type="protein sequence ID" value="GMT23475.1"/>
    <property type="molecule type" value="Genomic_DNA"/>
</dbReference>
<feature type="non-terminal residue" evidence="1">
    <location>
        <position position="178"/>
    </location>
</feature>
<reference evidence="1" key="1">
    <citation type="submission" date="2023-10" db="EMBL/GenBank/DDBJ databases">
        <title>Genome assembly of Pristionchus species.</title>
        <authorList>
            <person name="Yoshida K."/>
            <person name="Sommer R.J."/>
        </authorList>
    </citation>
    <scope>NUCLEOTIDE SEQUENCE</scope>
    <source>
        <strain evidence="1">RS5133</strain>
    </source>
</reference>
<keyword evidence="2" id="KW-1185">Reference proteome</keyword>
<dbReference type="Proteomes" id="UP001432322">
    <property type="component" value="Unassembled WGS sequence"/>
</dbReference>
<accession>A0AAV5VZI1</accession>
<proteinExistence type="predicted"/>
<dbReference type="InterPro" id="IPR013083">
    <property type="entry name" value="Znf_RING/FYVE/PHD"/>
</dbReference>
<dbReference type="SUPFAM" id="SSF57850">
    <property type="entry name" value="RING/U-box"/>
    <property type="match status" value="1"/>
</dbReference>
<feature type="non-terminal residue" evidence="1">
    <location>
        <position position="1"/>
    </location>
</feature>
<dbReference type="Gene3D" id="3.30.40.10">
    <property type="entry name" value="Zinc/RING finger domain, C3HC4 (zinc finger)"/>
    <property type="match status" value="1"/>
</dbReference>
<protein>
    <recommendedName>
        <fullName evidence="3">RING-type domain-containing protein</fullName>
    </recommendedName>
</protein>
<evidence type="ECO:0000313" key="2">
    <source>
        <dbReference type="Proteomes" id="UP001432322"/>
    </source>
</evidence>